<proteinExistence type="predicted"/>
<sequence>MRIKEGELMISSRSTEYINRKLAGTHMILLNFAGILSSEAKRGATWRDRTSHARQSIHSGVDGRGRDLTIYLAHGVKYGAVLEEGSPPHIIRPKNKKALYWSGAAHPVKMVNHPGTRAHPVLENTLKNNKNRLMENVSDWWASE</sequence>
<keyword evidence="2" id="KW-1185">Reference proteome</keyword>
<evidence type="ECO:0000313" key="1">
    <source>
        <dbReference type="EMBL" id="AOY77194.1"/>
    </source>
</evidence>
<reference evidence="1 2" key="1">
    <citation type="submission" date="2016-10" db="EMBL/GenBank/DDBJ databases">
        <title>Complete Genome Sequence of Acetogen Clostridium formicoaceticum ATCC 27076.</title>
        <authorList>
            <person name="Bao T."/>
            <person name="Cheng C."/>
            <person name="Zhao J."/>
            <person name="Yang S.-T."/>
            <person name="Wang J."/>
            <person name="Wang M."/>
        </authorList>
    </citation>
    <scope>NUCLEOTIDE SEQUENCE [LARGE SCALE GENOMIC DNA]</scope>
    <source>
        <strain evidence="1 2">ATCC 27076</strain>
    </source>
</reference>
<dbReference type="EMBL" id="CP017603">
    <property type="protein sequence ID" value="AOY77194.1"/>
    <property type="molecule type" value="Genomic_DNA"/>
</dbReference>
<gene>
    <name evidence="1" type="ORF">BJL90_15865</name>
</gene>
<accession>A0ABN4T9F8</accession>
<evidence type="ECO:0000313" key="2">
    <source>
        <dbReference type="Proteomes" id="UP000177894"/>
    </source>
</evidence>
<organism evidence="1 2">
    <name type="scientific">Clostridium formicaceticum</name>
    <dbReference type="NCBI Taxonomy" id="1497"/>
    <lineage>
        <taxon>Bacteria</taxon>
        <taxon>Bacillati</taxon>
        <taxon>Bacillota</taxon>
        <taxon>Clostridia</taxon>
        <taxon>Eubacteriales</taxon>
        <taxon>Clostridiaceae</taxon>
        <taxon>Clostridium</taxon>
    </lineage>
</organism>
<protein>
    <recommendedName>
        <fullName evidence="3">HK97 gp10 family phage protein</fullName>
    </recommendedName>
</protein>
<evidence type="ECO:0008006" key="3">
    <source>
        <dbReference type="Google" id="ProtNLM"/>
    </source>
</evidence>
<dbReference type="Proteomes" id="UP000177894">
    <property type="component" value="Chromosome"/>
</dbReference>
<name>A0ABN4T9F8_9CLOT</name>